<proteinExistence type="inferred from homology"/>
<dbReference type="RefSeq" id="XP_001016619.2">
    <property type="nucleotide sequence ID" value="XM_001016619.3"/>
</dbReference>
<dbReference type="STRING" id="312017.I7LUZ8"/>
<dbReference type="GeneID" id="7825896"/>
<gene>
    <name evidence="3" type="ORF">TTHERM_00189430</name>
</gene>
<dbReference type="eggNOG" id="KOG2936">
    <property type="taxonomic scope" value="Eukaryota"/>
</dbReference>
<comment type="similarity">
    <text evidence="1">Belongs to the AHA1 family.</text>
</comment>
<dbReference type="Proteomes" id="UP000009168">
    <property type="component" value="Unassembled WGS sequence"/>
</dbReference>
<dbReference type="InParanoid" id="I7LUZ8"/>
<evidence type="ECO:0000313" key="3">
    <source>
        <dbReference type="EMBL" id="EAR96374.2"/>
    </source>
</evidence>
<dbReference type="SUPFAM" id="SSF55961">
    <property type="entry name" value="Bet v1-like"/>
    <property type="match status" value="1"/>
</dbReference>
<dbReference type="InterPro" id="IPR013538">
    <property type="entry name" value="ASHA1/2-like_C"/>
</dbReference>
<dbReference type="InterPro" id="IPR023393">
    <property type="entry name" value="START-like_dom_sf"/>
</dbReference>
<evidence type="ECO:0000259" key="2">
    <source>
        <dbReference type="Pfam" id="PF08327"/>
    </source>
</evidence>
<dbReference type="OMA" id="RNGWTEN"/>
<dbReference type="CDD" id="cd08892">
    <property type="entry name" value="SRPBCC_Aha1"/>
    <property type="match status" value="1"/>
</dbReference>
<name>I7LUZ8_TETTS</name>
<evidence type="ECO:0000256" key="1">
    <source>
        <dbReference type="ARBA" id="ARBA00006817"/>
    </source>
</evidence>
<sequence>MYQELKFEVTFEVPSKCIFQALTEQFEVMKYTRSPAVVEPKPQGKYSILEGRITGTFLEVDNTKKHIKMTWRMKDWKSDSLVNFTFIDRDDECTLSIVQSDIPNDVNCENLRKGWMTQIFEPMSSICGYPIDN</sequence>
<dbReference type="AlphaFoldDB" id="I7LUZ8"/>
<dbReference type="Gene3D" id="3.30.530.20">
    <property type="match status" value="1"/>
</dbReference>
<reference evidence="4" key="1">
    <citation type="journal article" date="2006" name="PLoS Biol.">
        <title>Macronuclear genome sequence of the ciliate Tetrahymena thermophila, a model eukaryote.</title>
        <authorList>
            <person name="Eisen J.A."/>
            <person name="Coyne R.S."/>
            <person name="Wu M."/>
            <person name="Wu D."/>
            <person name="Thiagarajan M."/>
            <person name="Wortman J.R."/>
            <person name="Badger J.H."/>
            <person name="Ren Q."/>
            <person name="Amedeo P."/>
            <person name="Jones K.M."/>
            <person name="Tallon L.J."/>
            <person name="Delcher A.L."/>
            <person name="Salzberg S.L."/>
            <person name="Silva J.C."/>
            <person name="Haas B.J."/>
            <person name="Majoros W.H."/>
            <person name="Farzad M."/>
            <person name="Carlton J.M."/>
            <person name="Smith R.K. Jr."/>
            <person name="Garg J."/>
            <person name="Pearlman R.E."/>
            <person name="Karrer K.M."/>
            <person name="Sun L."/>
            <person name="Manning G."/>
            <person name="Elde N.C."/>
            <person name="Turkewitz A.P."/>
            <person name="Asai D.J."/>
            <person name="Wilkes D.E."/>
            <person name="Wang Y."/>
            <person name="Cai H."/>
            <person name="Collins K."/>
            <person name="Stewart B.A."/>
            <person name="Lee S.R."/>
            <person name="Wilamowska K."/>
            <person name="Weinberg Z."/>
            <person name="Ruzzo W.L."/>
            <person name="Wloga D."/>
            <person name="Gaertig J."/>
            <person name="Frankel J."/>
            <person name="Tsao C.-C."/>
            <person name="Gorovsky M.A."/>
            <person name="Keeling P.J."/>
            <person name="Waller R.F."/>
            <person name="Patron N.J."/>
            <person name="Cherry J.M."/>
            <person name="Stover N.A."/>
            <person name="Krieger C.J."/>
            <person name="del Toro C."/>
            <person name="Ryder H.F."/>
            <person name="Williamson S.C."/>
            <person name="Barbeau R.A."/>
            <person name="Hamilton E.P."/>
            <person name="Orias E."/>
        </authorList>
    </citation>
    <scope>NUCLEOTIDE SEQUENCE [LARGE SCALE GENOMIC DNA]</scope>
    <source>
        <strain evidence="4">SB210</strain>
    </source>
</reference>
<feature type="domain" description="Activator of Hsp90 ATPase homologue 1/2-like C-terminal" evidence="2">
    <location>
        <begin position="13"/>
        <end position="118"/>
    </location>
</feature>
<dbReference type="EMBL" id="GG662693">
    <property type="protein sequence ID" value="EAR96374.2"/>
    <property type="molecule type" value="Genomic_DNA"/>
</dbReference>
<dbReference type="Pfam" id="PF08327">
    <property type="entry name" value="AHSA1"/>
    <property type="match status" value="1"/>
</dbReference>
<dbReference type="HOGENOM" id="CLU_049046_5_1_1"/>
<accession>I7LUZ8</accession>
<evidence type="ECO:0000313" key="4">
    <source>
        <dbReference type="Proteomes" id="UP000009168"/>
    </source>
</evidence>
<keyword evidence="4" id="KW-1185">Reference proteome</keyword>
<organism evidence="3 4">
    <name type="scientific">Tetrahymena thermophila (strain SB210)</name>
    <dbReference type="NCBI Taxonomy" id="312017"/>
    <lineage>
        <taxon>Eukaryota</taxon>
        <taxon>Sar</taxon>
        <taxon>Alveolata</taxon>
        <taxon>Ciliophora</taxon>
        <taxon>Intramacronucleata</taxon>
        <taxon>Oligohymenophorea</taxon>
        <taxon>Hymenostomatida</taxon>
        <taxon>Tetrahymenina</taxon>
        <taxon>Tetrahymenidae</taxon>
        <taxon>Tetrahymena</taxon>
    </lineage>
</organism>
<dbReference type="KEGG" id="tet:TTHERM_00189430"/>
<dbReference type="OrthoDB" id="567237at2759"/>
<protein>
    <submittedName>
        <fullName evidence="3">Hsp90 ATPase activator</fullName>
    </submittedName>
</protein>